<evidence type="ECO:0000313" key="3">
    <source>
        <dbReference type="Proteomes" id="UP001396898"/>
    </source>
</evidence>
<feature type="region of interest" description="Disordered" evidence="1">
    <location>
        <begin position="41"/>
        <end position="109"/>
    </location>
</feature>
<dbReference type="EMBL" id="JAQQWI010000015">
    <property type="protein sequence ID" value="KAK8012485.1"/>
    <property type="molecule type" value="Genomic_DNA"/>
</dbReference>
<evidence type="ECO:0000256" key="1">
    <source>
        <dbReference type="SAM" id="MobiDB-lite"/>
    </source>
</evidence>
<keyword evidence="3" id="KW-1185">Reference proteome</keyword>
<reference evidence="2 3" key="1">
    <citation type="submission" date="2023-01" db="EMBL/GenBank/DDBJ databases">
        <title>Analysis of 21 Apiospora genomes using comparative genomics revels a genus with tremendous synthesis potential of carbohydrate active enzymes and secondary metabolites.</title>
        <authorList>
            <person name="Sorensen T."/>
        </authorList>
    </citation>
    <scope>NUCLEOTIDE SEQUENCE [LARGE SCALE GENOMIC DNA]</scope>
    <source>
        <strain evidence="2 3">CBS 20057</strain>
    </source>
</reference>
<evidence type="ECO:0000313" key="2">
    <source>
        <dbReference type="EMBL" id="KAK8012485.1"/>
    </source>
</evidence>
<feature type="compositionally biased region" description="Basic and acidic residues" evidence="1">
    <location>
        <begin position="8"/>
        <end position="17"/>
    </location>
</feature>
<feature type="compositionally biased region" description="Polar residues" evidence="1">
    <location>
        <begin position="50"/>
        <end position="59"/>
    </location>
</feature>
<dbReference type="Proteomes" id="UP001396898">
    <property type="component" value="Unassembled WGS sequence"/>
</dbReference>
<gene>
    <name evidence="2" type="ORF">PG991_009860</name>
</gene>
<feature type="compositionally biased region" description="Basic and acidic residues" evidence="1">
    <location>
        <begin position="99"/>
        <end position="109"/>
    </location>
</feature>
<name>A0ABR1RI00_9PEZI</name>
<sequence>MASRRSAAGKERQRSAVDNDSSSRLPPVSAFAAAAAAAAADIRSRPPQTPYSNVRSSVLASTPVPAATTTPTSASPSSIITNTTPTSFAPSLHHHLPRSLRDFVEPDPN</sequence>
<organism evidence="2 3">
    <name type="scientific">Apiospora marii</name>
    <dbReference type="NCBI Taxonomy" id="335849"/>
    <lineage>
        <taxon>Eukaryota</taxon>
        <taxon>Fungi</taxon>
        <taxon>Dikarya</taxon>
        <taxon>Ascomycota</taxon>
        <taxon>Pezizomycotina</taxon>
        <taxon>Sordariomycetes</taxon>
        <taxon>Xylariomycetidae</taxon>
        <taxon>Amphisphaeriales</taxon>
        <taxon>Apiosporaceae</taxon>
        <taxon>Apiospora</taxon>
    </lineage>
</organism>
<feature type="compositionally biased region" description="Low complexity" evidence="1">
    <location>
        <begin position="60"/>
        <end position="87"/>
    </location>
</feature>
<accession>A0ABR1RI00</accession>
<comment type="caution">
    <text evidence="2">The sequence shown here is derived from an EMBL/GenBank/DDBJ whole genome shotgun (WGS) entry which is preliminary data.</text>
</comment>
<protein>
    <submittedName>
        <fullName evidence="2">Uncharacterized protein</fullName>
    </submittedName>
</protein>
<proteinExistence type="predicted"/>
<feature type="region of interest" description="Disordered" evidence="1">
    <location>
        <begin position="1"/>
        <end position="26"/>
    </location>
</feature>